<proteinExistence type="predicted"/>
<reference evidence="1 2" key="1">
    <citation type="submission" date="2016-12" db="EMBL/GenBank/DDBJ databases">
        <authorList>
            <person name="Song W.-J."/>
            <person name="Kurnit D.M."/>
        </authorList>
    </citation>
    <scope>NUCLEOTIDE SEQUENCE [LARGE SCALE GENOMIC DNA]</scope>
    <source>
        <strain evidence="1 2">CECT 9026</strain>
    </source>
</reference>
<organism evidence="1 2">
    <name type="scientific">Vibrio spartinae</name>
    <dbReference type="NCBI Taxonomy" id="1918945"/>
    <lineage>
        <taxon>Bacteria</taxon>
        <taxon>Pseudomonadati</taxon>
        <taxon>Pseudomonadota</taxon>
        <taxon>Gammaproteobacteria</taxon>
        <taxon>Vibrionales</taxon>
        <taxon>Vibrionaceae</taxon>
        <taxon>Vibrio</taxon>
    </lineage>
</organism>
<sequence>MQFTINEIAAMRRELMNHAFSALVRHMPMNTSDAHDFIAKHLGISLSTVLKMSQKEVAAEYACQLNEVAQYFGIRMFSYQFVPTDIICRSWLAHAYQNDKGRQPHKHIFEHWERDMTKVKVREAA</sequence>
<protein>
    <submittedName>
        <fullName evidence="1">Uncharacterized protein</fullName>
    </submittedName>
</protein>
<dbReference type="EMBL" id="FSSB01000025">
    <property type="protein sequence ID" value="SIO96109.1"/>
    <property type="molecule type" value="Genomic_DNA"/>
</dbReference>
<name>A0A1N6M9J1_9VIBR</name>
<dbReference type="OrthoDB" id="5871194at2"/>
<dbReference type="Proteomes" id="UP000184774">
    <property type="component" value="Unassembled WGS sequence"/>
</dbReference>
<dbReference type="AlphaFoldDB" id="A0A1N6M9J1"/>
<accession>A0A1N6M9J1</accession>
<dbReference type="RefSeq" id="WP_074374569.1">
    <property type="nucleotide sequence ID" value="NZ_AP024907.1"/>
</dbReference>
<evidence type="ECO:0000313" key="2">
    <source>
        <dbReference type="Proteomes" id="UP000184774"/>
    </source>
</evidence>
<evidence type="ECO:0000313" key="1">
    <source>
        <dbReference type="EMBL" id="SIO96109.1"/>
    </source>
</evidence>
<gene>
    <name evidence="1" type="ORF">VSP9026_03869</name>
</gene>